<evidence type="ECO:0000256" key="2">
    <source>
        <dbReference type="SAM" id="Phobius"/>
    </source>
</evidence>
<name>A0AAV4LN37_BABCB</name>
<keyword evidence="2" id="KW-0472">Membrane</keyword>
<keyword evidence="4" id="KW-1185">Reference proteome</keyword>
<accession>A0AAV4LN37</accession>
<gene>
    <name evidence="3" type="ORF">BcabD6B2_04220</name>
</gene>
<dbReference type="RefSeq" id="XP_067713058.1">
    <property type="nucleotide sequence ID" value="XM_067856957.1"/>
</dbReference>
<organism evidence="3 4">
    <name type="scientific">Babesia caballi</name>
    <dbReference type="NCBI Taxonomy" id="5871"/>
    <lineage>
        <taxon>Eukaryota</taxon>
        <taxon>Sar</taxon>
        <taxon>Alveolata</taxon>
        <taxon>Apicomplexa</taxon>
        <taxon>Aconoidasida</taxon>
        <taxon>Piroplasmida</taxon>
        <taxon>Babesiidae</taxon>
        <taxon>Babesia</taxon>
    </lineage>
</organism>
<keyword evidence="2" id="KW-0812">Transmembrane</keyword>
<keyword evidence="2" id="KW-1133">Transmembrane helix</keyword>
<reference evidence="3 4" key="1">
    <citation type="submission" date="2021-06" db="EMBL/GenBank/DDBJ databases">
        <title>Genome sequence of Babesia caballi.</title>
        <authorList>
            <person name="Yamagishi J."/>
            <person name="Kidaka T."/>
            <person name="Ochi A."/>
        </authorList>
    </citation>
    <scope>NUCLEOTIDE SEQUENCE [LARGE SCALE GENOMIC DNA]</scope>
    <source>
        <strain evidence="3">USDA-D6B2</strain>
    </source>
</reference>
<evidence type="ECO:0000256" key="1">
    <source>
        <dbReference type="SAM" id="MobiDB-lite"/>
    </source>
</evidence>
<feature type="compositionally biased region" description="Basic and acidic residues" evidence="1">
    <location>
        <begin position="211"/>
        <end position="229"/>
    </location>
</feature>
<dbReference type="Proteomes" id="UP001497744">
    <property type="component" value="Unassembled WGS sequence"/>
</dbReference>
<feature type="transmembrane region" description="Helical" evidence="2">
    <location>
        <begin position="33"/>
        <end position="57"/>
    </location>
</feature>
<evidence type="ECO:0000313" key="3">
    <source>
        <dbReference type="EMBL" id="GIX60987.1"/>
    </source>
</evidence>
<feature type="region of interest" description="Disordered" evidence="1">
    <location>
        <begin position="211"/>
        <end position="241"/>
    </location>
</feature>
<feature type="transmembrane region" description="Helical" evidence="2">
    <location>
        <begin position="63"/>
        <end position="83"/>
    </location>
</feature>
<protein>
    <submittedName>
        <fullName evidence="3">EAL domain-containing protein</fullName>
    </submittedName>
</protein>
<dbReference type="EMBL" id="BPLF01000001">
    <property type="protein sequence ID" value="GIX60987.1"/>
    <property type="molecule type" value="Genomic_DNA"/>
</dbReference>
<feature type="transmembrane region" description="Helical" evidence="2">
    <location>
        <begin position="158"/>
        <end position="185"/>
    </location>
</feature>
<dbReference type="AlphaFoldDB" id="A0AAV4LN37"/>
<comment type="caution">
    <text evidence="3">The sequence shown here is derived from an EMBL/GenBank/DDBJ whole genome shotgun (WGS) entry which is preliminary data.</text>
</comment>
<dbReference type="GeneID" id="94192470"/>
<evidence type="ECO:0000313" key="4">
    <source>
        <dbReference type="Proteomes" id="UP001497744"/>
    </source>
</evidence>
<sequence length="241" mass="25036">MRAPASWTRGWWMHECQPTATLHLDGGTVTYRCVVVGIGAAIGAGIGAGIGASAGFAVSLVDAIVAVIADVDPIVVAVGVRFMERLGLGFGKARLERSTETRPGDPGFAPLGQVLDMVALVHAAAAPGKETVRRFHVLGGPIPFAVLRKARLRPGAGIPVVDIQIVLVTVIVVVVVSVQLVVVAVDALDVSHEPPTSYPGEDVVCDVRGRENSEDAHAHQRSAEPEPGLRHGSGLAPIKGL</sequence>
<proteinExistence type="predicted"/>